<keyword evidence="5" id="KW-0539">Nucleus</keyword>
<proteinExistence type="predicted"/>
<dbReference type="GO" id="GO:0005634">
    <property type="term" value="C:nucleus"/>
    <property type="evidence" value="ECO:0007669"/>
    <property type="project" value="UniProtKB-SubCell"/>
</dbReference>
<dbReference type="OrthoDB" id="690068at2759"/>
<dbReference type="InterPro" id="IPR031066">
    <property type="entry name" value="bHLH_ALC-like_plant"/>
</dbReference>
<evidence type="ECO:0000313" key="9">
    <source>
        <dbReference type="RefSeq" id="XP_008440296.1"/>
    </source>
</evidence>
<feature type="domain" description="BHLH" evidence="7">
    <location>
        <begin position="174"/>
        <end position="223"/>
    </location>
</feature>
<dbReference type="SMART" id="SM00353">
    <property type="entry name" value="HLH"/>
    <property type="match status" value="1"/>
</dbReference>
<dbReference type="InterPro" id="IPR047265">
    <property type="entry name" value="PIF1-like_bHLH"/>
</dbReference>
<reference evidence="9 10" key="1">
    <citation type="submission" date="2025-04" db="UniProtKB">
        <authorList>
            <consortium name="RefSeq"/>
        </authorList>
    </citation>
    <scope>IDENTIFICATION</scope>
</reference>
<feature type="region of interest" description="Disordered" evidence="6">
    <location>
        <begin position="121"/>
        <end position="147"/>
    </location>
</feature>
<evidence type="ECO:0000256" key="3">
    <source>
        <dbReference type="ARBA" id="ARBA00023125"/>
    </source>
</evidence>
<feature type="region of interest" description="Disordered" evidence="6">
    <location>
        <begin position="160"/>
        <end position="186"/>
    </location>
</feature>
<evidence type="ECO:0000259" key="7">
    <source>
        <dbReference type="PROSITE" id="PS50888"/>
    </source>
</evidence>
<dbReference type="SUPFAM" id="SSF47459">
    <property type="entry name" value="HLH, helix-loop-helix DNA-binding domain"/>
    <property type="match status" value="1"/>
</dbReference>
<organism evidence="8 9">
    <name type="scientific">Cucumis melo</name>
    <name type="common">Muskmelon</name>
    <dbReference type="NCBI Taxonomy" id="3656"/>
    <lineage>
        <taxon>Eukaryota</taxon>
        <taxon>Viridiplantae</taxon>
        <taxon>Streptophyta</taxon>
        <taxon>Embryophyta</taxon>
        <taxon>Tracheophyta</taxon>
        <taxon>Spermatophyta</taxon>
        <taxon>Magnoliopsida</taxon>
        <taxon>eudicotyledons</taxon>
        <taxon>Gunneridae</taxon>
        <taxon>Pentapetalae</taxon>
        <taxon>rosids</taxon>
        <taxon>fabids</taxon>
        <taxon>Cucurbitales</taxon>
        <taxon>Cucurbitaceae</taxon>
        <taxon>Benincaseae</taxon>
        <taxon>Cucumis</taxon>
    </lineage>
</organism>
<accession>A0A1S3B0R8</accession>
<dbReference type="FunFam" id="4.10.280.10:FF:000004">
    <property type="entry name" value="Basic helix-loop-helix transcription factor"/>
    <property type="match status" value="1"/>
</dbReference>
<evidence type="ECO:0000256" key="1">
    <source>
        <dbReference type="ARBA" id="ARBA00004123"/>
    </source>
</evidence>
<evidence type="ECO:0000256" key="2">
    <source>
        <dbReference type="ARBA" id="ARBA00023015"/>
    </source>
</evidence>
<dbReference type="GeneID" id="103484786"/>
<evidence type="ECO:0000313" key="10">
    <source>
        <dbReference type="RefSeq" id="XP_016899207.1"/>
    </source>
</evidence>
<dbReference type="InterPro" id="IPR011598">
    <property type="entry name" value="bHLH_dom"/>
</dbReference>
<keyword evidence="2" id="KW-0805">Transcription regulation</keyword>
<gene>
    <name evidence="9 10" type="primary">LOC103484786</name>
</gene>
<dbReference type="PANTHER" id="PTHR45855">
    <property type="entry name" value="TRANSCRIPTION FACTOR PIF1-RELATED"/>
    <property type="match status" value="1"/>
</dbReference>
<dbReference type="GO" id="GO:0003677">
    <property type="term" value="F:DNA binding"/>
    <property type="evidence" value="ECO:0007669"/>
    <property type="project" value="UniProtKB-KW"/>
</dbReference>
<keyword evidence="8" id="KW-1185">Reference proteome</keyword>
<evidence type="ECO:0000256" key="5">
    <source>
        <dbReference type="ARBA" id="ARBA00023242"/>
    </source>
</evidence>
<feature type="compositionally biased region" description="Polar residues" evidence="6">
    <location>
        <begin position="126"/>
        <end position="135"/>
    </location>
</feature>
<dbReference type="RefSeq" id="XP_016899207.1">
    <property type="nucleotide sequence ID" value="XM_017043718.1"/>
</dbReference>
<protein>
    <submittedName>
        <fullName evidence="9 10">Transcription factor SPATULA</fullName>
    </submittedName>
</protein>
<dbReference type="GO" id="GO:0046983">
    <property type="term" value="F:protein dimerization activity"/>
    <property type="evidence" value="ECO:0007669"/>
    <property type="project" value="InterPro"/>
</dbReference>
<feature type="compositionally biased region" description="Basic and acidic residues" evidence="6">
    <location>
        <begin position="174"/>
        <end position="186"/>
    </location>
</feature>
<dbReference type="InterPro" id="IPR036638">
    <property type="entry name" value="HLH_DNA-bd_sf"/>
</dbReference>
<comment type="subcellular location">
    <subcellularLocation>
        <location evidence="1">Nucleus</location>
    </subcellularLocation>
</comment>
<dbReference type="KEGG" id="cmo:103484786"/>
<dbReference type="SMR" id="A0A1S3B0R8"/>
<evidence type="ECO:0000256" key="6">
    <source>
        <dbReference type="SAM" id="MobiDB-lite"/>
    </source>
</evidence>
<dbReference type="PROSITE" id="PS50888">
    <property type="entry name" value="BHLH"/>
    <property type="match status" value="1"/>
</dbReference>
<dbReference type="RefSeq" id="XP_008440296.1">
    <property type="nucleotide sequence ID" value="XM_008442074.2"/>
</dbReference>
<dbReference type="PANTHER" id="PTHR45855:SF73">
    <property type="entry name" value="TRANSCRIPTION FACTOR SPATULA"/>
    <property type="match status" value="1"/>
</dbReference>
<dbReference type="AlphaFoldDB" id="A0A1S3B0R8"/>
<dbReference type="Gene3D" id="4.10.280.10">
    <property type="entry name" value="Helix-loop-helix DNA-binding domain"/>
    <property type="match status" value="1"/>
</dbReference>
<dbReference type="Pfam" id="PF00010">
    <property type="entry name" value="HLH"/>
    <property type="match status" value="1"/>
</dbReference>
<name>A0A1S3B0R8_CUCME</name>
<keyword evidence="3" id="KW-0238">DNA-binding</keyword>
<dbReference type="eggNOG" id="ENOG502QVNY">
    <property type="taxonomic scope" value="Eukaryota"/>
</dbReference>
<dbReference type="CDD" id="cd11445">
    <property type="entry name" value="bHLH_AtPIF_like"/>
    <property type="match status" value="1"/>
</dbReference>
<sequence length="415" mass="45936">MDHSIPNNCDRNACTSSTWTLPAAATAVSSSSPPDDISLFLQQIMRRSSSSAPHFSLLSPSPSIFSELTCNIRAFTPPTHNIPPPYGQLNAVPDEISAVDSSEQFANSPSSGVLHDPLRPCPTSIPPNASSTSVGASDHNENDEFDCESEEGLEALVEELPTKPNPRSSSKRSRAAEVHNLSEKRRRSRINEKMKALQNLIPNSNKTDKASMLDEAIEYLKQLQLQVQMLSMRNGLSLHPMNSPGSLQYLQLSHMRMDFGEENRSISSDQDRPNQIFLSLPDQKTAPIHPFMSDIGRTNAAETPFDLVPPIQAHLVPFYLSESSKSKEDCSRDLLRDDHQAVNVNVSQSERTPLASCPYNIPETPDLQGLQNGVSVEPCIIERNRSDVLLNYTPEHSLVYPSPFNGIKQEDRLKQ</sequence>
<evidence type="ECO:0000313" key="8">
    <source>
        <dbReference type="Proteomes" id="UP001652600"/>
    </source>
</evidence>
<keyword evidence="4" id="KW-0804">Transcription</keyword>
<dbReference type="Proteomes" id="UP001652600">
    <property type="component" value="Chromosome 8"/>
</dbReference>
<evidence type="ECO:0000256" key="4">
    <source>
        <dbReference type="ARBA" id="ARBA00023163"/>
    </source>
</evidence>